<evidence type="ECO:0000313" key="2">
    <source>
        <dbReference type="RefSeq" id="XP_014489314.1"/>
    </source>
</evidence>
<dbReference type="GO" id="GO:0035861">
    <property type="term" value="C:site of double-strand break"/>
    <property type="evidence" value="ECO:0007669"/>
    <property type="project" value="TreeGrafter"/>
</dbReference>
<accession>A0A6P3YHC5</accession>
<dbReference type="KEGG" id="dqu:106752258"/>
<name>A0A6P3YHC5_DINQU</name>
<dbReference type="GO" id="GO:0046975">
    <property type="term" value="F:histone H3K36 methyltransferase activity"/>
    <property type="evidence" value="ECO:0007669"/>
    <property type="project" value="TreeGrafter"/>
</dbReference>
<dbReference type="Proteomes" id="UP000515204">
    <property type="component" value="Unplaced"/>
</dbReference>
<keyword evidence="1" id="KW-1185">Reference proteome</keyword>
<dbReference type="GeneID" id="106752258"/>
<evidence type="ECO:0000313" key="1">
    <source>
        <dbReference type="Proteomes" id="UP000515204"/>
    </source>
</evidence>
<dbReference type="InterPro" id="IPR036397">
    <property type="entry name" value="RNaseH_sf"/>
</dbReference>
<protein>
    <submittedName>
        <fullName evidence="2">Histone-lysine N-methyltransferase SETMAR-like</fullName>
    </submittedName>
</protein>
<dbReference type="AlphaFoldDB" id="A0A6P3YHC5"/>
<dbReference type="Gene3D" id="3.30.420.10">
    <property type="entry name" value="Ribonuclease H-like superfamily/Ribonuclease H"/>
    <property type="match status" value="1"/>
</dbReference>
<dbReference type="GO" id="GO:0031297">
    <property type="term" value="P:replication fork processing"/>
    <property type="evidence" value="ECO:0007669"/>
    <property type="project" value="TreeGrafter"/>
</dbReference>
<dbReference type="GO" id="GO:0044774">
    <property type="term" value="P:mitotic DNA integrity checkpoint signaling"/>
    <property type="evidence" value="ECO:0007669"/>
    <property type="project" value="TreeGrafter"/>
</dbReference>
<organism evidence="1 2">
    <name type="scientific">Dinoponera quadriceps</name>
    <name type="common">South American ant</name>
    <dbReference type="NCBI Taxonomy" id="609295"/>
    <lineage>
        <taxon>Eukaryota</taxon>
        <taxon>Metazoa</taxon>
        <taxon>Ecdysozoa</taxon>
        <taxon>Arthropoda</taxon>
        <taxon>Hexapoda</taxon>
        <taxon>Insecta</taxon>
        <taxon>Pterygota</taxon>
        <taxon>Neoptera</taxon>
        <taxon>Endopterygota</taxon>
        <taxon>Hymenoptera</taxon>
        <taxon>Apocrita</taxon>
        <taxon>Aculeata</taxon>
        <taxon>Formicoidea</taxon>
        <taxon>Formicidae</taxon>
        <taxon>Ponerinae</taxon>
        <taxon>Ponerini</taxon>
        <taxon>Dinoponera</taxon>
    </lineage>
</organism>
<dbReference type="GO" id="GO:0015074">
    <property type="term" value="P:DNA integration"/>
    <property type="evidence" value="ECO:0007669"/>
    <property type="project" value="TreeGrafter"/>
</dbReference>
<gene>
    <name evidence="2" type="primary">LOC106752258</name>
</gene>
<dbReference type="GO" id="GO:0003697">
    <property type="term" value="F:single-stranded DNA binding"/>
    <property type="evidence" value="ECO:0007669"/>
    <property type="project" value="TreeGrafter"/>
</dbReference>
<dbReference type="GO" id="GO:0005634">
    <property type="term" value="C:nucleus"/>
    <property type="evidence" value="ECO:0007669"/>
    <property type="project" value="TreeGrafter"/>
</dbReference>
<sequence length="179" mass="20944">MVNKLNVWMPHELNKNNVMGRILATNSLLKRHQNEPFLKQIISGDLKWIVYNNKSIVYYELLPPNKPIDSNKHGSQLVKSMPAIDQKLLQLANRKGVTFHQNNVKQQVSLMTRQKLLQLGWDVLLRPKYNSDLAPSDYHLFRALQNNLNNKTFSSLDALKNHLDDFFAQKSQDFYERRT</sequence>
<dbReference type="PANTHER" id="PTHR46060">
    <property type="entry name" value="MARINER MOS1 TRANSPOSASE-LIKE PROTEIN"/>
    <property type="match status" value="1"/>
</dbReference>
<dbReference type="OrthoDB" id="7600185at2759"/>
<dbReference type="GO" id="GO:0042800">
    <property type="term" value="F:histone H3K4 methyltransferase activity"/>
    <property type="evidence" value="ECO:0007669"/>
    <property type="project" value="TreeGrafter"/>
</dbReference>
<dbReference type="GO" id="GO:0003690">
    <property type="term" value="F:double-stranded DNA binding"/>
    <property type="evidence" value="ECO:0007669"/>
    <property type="project" value="TreeGrafter"/>
</dbReference>
<dbReference type="GO" id="GO:0000793">
    <property type="term" value="C:condensed chromosome"/>
    <property type="evidence" value="ECO:0007669"/>
    <property type="project" value="TreeGrafter"/>
</dbReference>
<dbReference type="GO" id="GO:0000014">
    <property type="term" value="F:single-stranded DNA endodeoxyribonuclease activity"/>
    <property type="evidence" value="ECO:0007669"/>
    <property type="project" value="TreeGrafter"/>
</dbReference>
<dbReference type="InterPro" id="IPR052709">
    <property type="entry name" value="Transposase-MT_Hybrid"/>
</dbReference>
<dbReference type="RefSeq" id="XP_014489314.1">
    <property type="nucleotide sequence ID" value="XM_014633828.1"/>
</dbReference>
<dbReference type="GO" id="GO:0006303">
    <property type="term" value="P:double-strand break repair via nonhomologous end joining"/>
    <property type="evidence" value="ECO:0007669"/>
    <property type="project" value="TreeGrafter"/>
</dbReference>
<dbReference type="GO" id="GO:0000729">
    <property type="term" value="P:DNA double-strand break processing"/>
    <property type="evidence" value="ECO:0007669"/>
    <property type="project" value="TreeGrafter"/>
</dbReference>
<proteinExistence type="predicted"/>
<dbReference type="GO" id="GO:0044547">
    <property type="term" value="F:DNA topoisomerase binding"/>
    <property type="evidence" value="ECO:0007669"/>
    <property type="project" value="TreeGrafter"/>
</dbReference>
<dbReference type="PANTHER" id="PTHR46060:SF2">
    <property type="entry name" value="HISTONE-LYSINE N-METHYLTRANSFERASE SETMAR"/>
    <property type="match status" value="1"/>
</dbReference>
<reference evidence="2" key="1">
    <citation type="submission" date="2025-08" db="UniProtKB">
        <authorList>
            <consortium name="RefSeq"/>
        </authorList>
    </citation>
    <scope>IDENTIFICATION</scope>
</reference>